<gene>
    <name evidence="3" type="ORF">BJ997_002475</name>
    <name evidence="2" type="ORF">GY21_14070</name>
</gene>
<reference evidence="2 4" key="1">
    <citation type="submission" date="2014-08" db="EMBL/GenBank/DDBJ databases">
        <authorList>
            <person name="Sisinthy S."/>
        </authorList>
    </citation>
    <scope>NUCLEOTIDE SEQUENCE [LARGE SCALE GENOMIC DNA]</scope>
    <source>
        <strain evidence="2 4">RuG17</strain>
    </source>
</reference>
<dbReference type="EMBL" id="JPXF01000062">
    <property type="protein sequence ID" value="KGJ72633.1"/>
    <property type="molecule type" value="Genomic_DNA"/>
</dbReference>
<protein>
    <recommendedName>
        <fullName evidence="1">Contractile injection system tube protein N-terminal domain-containing protein</fullName>
    </recommendedName>
</protein>
<sequence length="254" mass="27923">MERVAFLIDNTGEHFGCLLNPETVVMSRTAGVEPRRSAGGRLTGAGLADDPLLFTGGGHTELRLDLLFDVDLAPSNQRVTDVRQMTRPIWKLAENSTEVDKKRRPPGVHFLWGRAWDMPGIVTEVAERFDRFAADGSPLRSWMRLVFVRVGQSADDEGGENYELAQRLPVVDLTAPPVDTVAVQGDGSFETLVPDAPEGAPPRPLTPTREYGIISMLTYGTPLLVKQILEFSNVDDPLHFAGRLSIPPLGEKPR</sequence>
<dbReference type="InterPro" id="IPR045361">
    <property type="entry name" value="CIS_tube_prot_N"/>
</dbReference>
<dbReference type="AlphaFoldDB" id="A0A099J5D2"/>
<accession>A0A099J5D2</accession>
<dbReference type="OrthoDB" id="9815939at2"/>
<evidence type="ECO:0000313" key="3">
    <source>
        <dbReference type="EMBL" id="MBB5641927.1"/>
    </source>
</evidence>
<evidence type="ECO:0000259" key="1">
    <source>
        <dbReference type="Pfam" id="PF19266"/>
    </source>
</evidence>
<evidence type="ECO:0000313" key="2">
    <source>
        <dbReference type="EMBL" id="KGJ72633.1"/>
    </source>
</evidence>
<reference evidence="3 5" key="2">
    <citation type="submission" date="2020-08" db="EMBL/GenBank/DDBJ databases">
        <title>Sequencing the genomes of 1000 actinobacteria strains.</title>
        <authorList>
            <person name="Klenk H.-P."/>
        </authorList>
    </citation>
    <scope>NUCLEOTIDE SEQUENCE [LARGE SCALE GENOMIC DNA]</scope>
    <source>
        <strain evidence="3 5">DSM 21065</strain>
    </source>
</reference>
<dbReference type="Proteomes" id="UP000029864">
    <property type="component" value="Unassembled WGS sequence"/>
</dbReference>
<feature type="domain" description="Contractile injection system tube protein N-terminal" evidence="1">
    <location>
        <begin position="11"/>
        <end position="150"/>
    </location>
</feature>
<dbReference type="RefSeq" id="WP_035837433.1">
    <property type="nucleotide sequence ID" value="NZ_JACHBQ010000001.1"/>
</dbReference>
<organism evidence="2 4">
    <name type="scientific">Cryobacterium roopkundense</name>
    <dbReference type="NCBI Taxonomy" id="1001240"/>
    <lineage>
        <taxon>Bacteria</taxon>
        <taxon>Bacillati</taxon>
        <taxon>Actinomycetota</taxon>
        <taxon>Actinomycetes</taxon>
        <taxon>Micrococcales</taxon>
        <taxon>Microbacteriaceae</taxon>
        <taxon>Cryobacterium</taxon>
    </lineage>
</organism>
<keyword evidence="4" id="KW-1185">Reference proteome</keyword>
<name>A0A099J5D2_9MICO</name>
<proteinExistence type="predicted"/>
<dbReference type="Pfam" id="PF19266">
    <property type="entry name" value="CIS_tube"/>
    <property type="match status" value="1"/>
</dbReference>
<dbReference type="Proteomes" id="UP000561726">
    <property type="component" value="Unassembled WGS sequence"/>
</dbReference>
<comment type="caution">
    <text evidence="2">The sequence shown here is derived from an EMBL/GenBank/DDBJ whole genome shotgun (WGS) entry which is preliminary data.</text>
</comment>
<dbReference type="EMBL" id="JACHBQ010000001">
    <property type="protein sequence ID" value="MBB5641927.1"/>
    <property type="molecule type" value="Genomic_DNA"/>
</dbReference>
<evidence type="ECO:0000313" key="5">
    <source>
        <dbReference type="Proteomes" id="UP000561726"/>
    </source>
</evidence>
<dbReference type="STRING" id="1001240.GY21_14070"/>
<dbReference type="eggNOG" id="COG1652">
    <property type="taxonomic scope" value="Bacteria"/>
</dbReference>
<evidence type="ECO:0000313" key="4">
    <source>
        <dbReference type="Proteomes" id="UP000029864"/>
    </source>
</evidence>